<keyword evidence="4 5" id="KW-0732">Signal</keyword>
<name>A0A368FPZ8_ANCCA</name>
<protein>
    <submittedName>
        <fullName evidence="6">Transthyretin-like family protein</fullName>
    </submittedName>
</protein>
<keyword evidence="7" id="KW-1185">Reference proteome</keyword>
<evidence type="ECO:0000313" key="6">
    <source>
        <dbReference type="EMBL" id="RCN32875.1"/>
    </source>
</evidence>
<dbReference type="EMBL" id="JOJR01001013">
    <property type="protein sequence ID" value="RCN32875.1"/>
    <property type="molecule type" value="Genomic_DNA"/>
</dbReference>
<feature type="chain" id="PRO_5017067206" evidence="5">
    <location>
        <begin position="18"/>
        <end position="126"/>
    </location>
</feature>
<dbReference type="GO" id="GO:0005576">
    <property type="term" value="C:extracellular region"/>
    <property type="evidence" value="ECO:0007669"/>
    <property type="project" value="UniProtKB-SubCell"/>
</dbReference>
<accession>A0A368FPZ8</accession>
<evidence type="ECO:0000256" key="2">
    <source>
        <dbReference type="ARBA" id="ARBA00010112"/>
    </source>
</evidence>
<dbReference type="OrthoDB" id="5773467at2759"/>
<dbReference type="AlphaFoldDB" id="A0A368FPZ8"/>
<evidence type="ECO:0000313" key="7">
    <source>
        <dbReference type="Proteomes" id="UP000252519"/>
    </source>
</evidence>
<dbReference type="InterPro" id="IPR038479">
    <property type="entry name" value="Transthyretin-like_sf"/>
</dbReference>
<evidence type="ECO:0000256" key="4">
    <source>
        <dbReference type="ARBA" id="ARBA00022729"/>
    </source>
</evidence>
<evidence type="ECO:0000256" key="1">
    <source>
        <dbReference type="ARBA" id="ARBA00004613"/>
    </source>
</evidence>
<comment type="caution">
    <text evidence="6">The sequence shown here is derived from an EMBL/GenBank/DDBJ whole genome shotgun (WGS) entry which is preliminary data.</text>
</comment>
<dbReference type="Gene3D" id="2.60.40.3330">
    <property type="match status" value="1"/>
</dbReference>
<comment type="similarity">
    <text evidence="2">Belongs to the nematode transthyretin-like family.</text>
</comment>
<dbReference type="GO" id="GO:0009986">
    <property type="term" value="C:cell surface"/>
    <property type="evidence" value="ECO:0007669"/>
    <property type="project" value="InterPro"/>
</dbReference>
<dbReference type="Pfam" id="PF01060">
    <property type="entry name" value="TTR-52"/>
    <property type="match status" value="1"/>
</dbReference>
<keyword evidence="3" id="KW-0964">Secreted</keyword>
<feature type="signal peptide" evidence="5">
    <location>
        <begin position="1"/>
        <end position="17"/>
    </location>
</feature>
<sequence length="126" mass="14635">MFLSALLALAFALAANAHTVTVRGKFYCQFNYELPVFIELMERDPFKDDLLEWQQIKVMEDFEITGTENEYRSITPYLRVFHKCRGVNEVATINFGRREGEATIDIGHLFLGDPQMMNEFRDKFAA</sequence>
<gene>
    <name evidence="6" type="ORF">ANCCAN_21300</name>
</gene>
<dbReference type="PANTHER" id="PTHR21700">
    <property type="entry name" value="TRANSTHYRETIN-LIKE FAMILY PROTEIN-RELATED"/>
    <property type="match status" value="1"/>
</dbReference>
<dbReference type="PANTHER" id="PTHR21700:SF30">
    <property type="entry name" value="TRANSTHYRETIN-LIKE FAMILY PROTEIN"/>
    <property type="match status" value="1"/>
</dbReference>
<comment type="subcellular location">
    <subcellularLocation>
        <location evidence="1">Secreted</location>
    </subcellularLocation>
</comment>
<organism evidence="6 7">
    <name type="scientific">Ancylostoma caninum</name>
    <name type="common">Dog hookworm</name>
    <dbReference type="NCBI Taxonomy" id="29170"/>
    <lineage>
        <taxon>Eukaryota</taxon>
        <taxon>Metazoa</taxon>
        <taxon>Ecdysozoa</taxon>
        <taxon>Nematoda</taxon>
        <taxon>Chromadorea</taxon>
        <taxon>Rhabditida</taxon>
        <taxon>Rhabditina</taxon>
        <taxon>Rhabditomorpha</taxon>
        <taxon>Strongyloidea</taxon>
        <taxon>Ancylostomatidae</taxon>
        <taxon>Ancylostomatinae</taxon>
        <taxon>Ancylostoma</taxon>
    </lineage>
</organism>
<proteinExistence type="inferred from homology"/>
<evidence type="ECO:0000256" key="5">
    <source>
        <dbReference type="SAM" id="SignalP"/>
    </source>
</evidence>
<reference evidence="6 7" key="1">
    <citation type="submission" date="2014-10" db="EMBL/GenBank/DDBJ databases">
        <title>Draft genome of the hookworm Ancylostoma caninum.</title>
        <authorList>
            <person name="Mitreva M."/>
        </authorList>
    </citation>
    <scope>NUCLEOTIDE SEQUENCE [LARGE SCALE GENOMIC DNA]</scope>
    <source>
        <strain evidence="6 7">Baltimore</strain>
    </source>
</reference>
<evidence type="ECO:0000256" key="3">
    <source>
        <dbReference type="ARBA" id="ARBA00022525"/>
    </source>
</evidence>
<dbReference type="Proteomes" id="UP000252519">
    <property type="component" value="Unassembled WGS sequence"/>
</dbReference>
<dbReference type="InterPro" id="IPR001534">
    <property type="entry name" value="Transthyretin-like"/>
</dbReference>